<keyword evidence="2" id="KW-0808">Transferase</keyword>
<organism evidence="6 7">
    <name type="scientific">Micromonospora haikouensis</name>
    <dbReference type="NCBI Taxonomy" id="686309"/>
    <lineage>
        <taxon>Bacteria</taxon>
        <taxon>Bacillati</taxon>
        <taxon>Actinomycetota</taxon>
        <taxon>Actinomycetes</taxon>
        <taxon>Micromonosporales</taxon>
        <taxon>Micromonosporaceae</taxon>
        <taxon>Micromonospora</taxon>
    </lineage>
</organism>
<feature type="domain" description="HipA-like C-terminal" evidence="4">
    <location>
        <begin position="132"/>
        <end position="369"/>
    </location>
</feature>
<dbReference type="RefSeq" id="WP_091277302.1">
    <property type="nucleotide sequence ID" value="NZ_FMCW01000006.1"/>
</dbReference>
<dbReference type="GO" id="GO:0005829">
    <property type="term" value="C:cytosol"/>
    <property type="evidence" value="ECO:0007669"/>
    <property type="project" value="TreeGrafter"/>
</dbReference>
<protein>
    <submittedName>
        <fullName evidence="6">Serine/threonine-protein kinase HipA</fullName>
    </submittedName>
</protein>
<dbReference type="PANTHER" id="PTHR37419:SF1">
    <property type="entry name" value="SERINE_THREONINE-PROTEIN KINASE TOXIN HIPA"/>
    <property type="match status" value="1"/>
</dbReference>
<accession>A0A1C4V1X6</accession>
<dbReference type="Pfam" id="PF07804">
    <property type="entry name" value="HipA_C"/>
    <property type="match status" value="1"/>
</dbReference>
<dbReference type="Gene3D" id="1.10.1070.20">
    <property type="match status" value="1"/>
</dbReference>
<keyword evidence="3 6" id="KW-0418">Kinase</keyword>
<evidence type="ECO:0000256" key="1">
    <source>
        <dbReference type="ARBA" id="ARBA00010164"/>
    </source>
</evidence>
<sequence length="402" mass="44949">MDTTTTAEVRLHNRRVGHIAYWQGGSEFHYEDDLSRPDHKILGQVFEDDPRKIRSARVGLPAWFANLLPEGALRRQIVRELGGGNIGDFTLLLRVGSNLPGAVTVSGDHEPEGDMLPHDSDGQLPDHPLRHSLAGVQLKYSISADRLSVPVSGDGGWWIVKLPDQSLRELPANEFVTMRWMAAAGFPVPAVELIAAREVAGLADGIVDPADLVYVINRFDRTAQGKVHVEDFAQVADVDPRFKYSESNVSYDTLASAIRQLAGKDGYDDFIRRLVAMLVVGNTDAHLKNWALIYRDGRTADLAPVYDFHSLTVYRPYRYQPLALSLNGEKVPWSIRVDDFRRMADRIGADPARTADLVAETVSRLRDAWRAGMVDEATRRFQPLAEHYSHRLESLPICRHAD</sequence>
<dbReference type="AlphaFoldDB" id="A0A1C4V1X6"/>
<dbReference type="NCBIfam" id="TIGR03071">
    <property type="entry name" value="couple_hipA"/>
    <property type="match status" value="1"/>
</dbReference>
<evidence type="ECO:0000256" key="2">
    <source>
        <dbReference type="ARBA" id="ARBA00022679"/>
    </source>
</evidence>
<dbReference type="GO" id="GO:0004674">
    <property type="term" value="F:protein serine/threonine kinase activity"/>
    <property type="evidence" value="ECO:0007669"/>
    <property type="project" value="TreeGrafter"/>
</dbReference>
<evidence type="ECO:0000313" key="6">
    <source>
        <dbReference type="EMBL" id="SCE77795.1"/>
    </source>
</evidence>
<reference evidence="6 7" key="1">
    <citation type="submission" date="2016-06" db="EMBL/GenBank/DDBJ databases">
        <authorList>
            <person name="Kjaerup R.B."/>
            <person name="Dalgaard T.S."/>
            <person name="Juul-Madsen H.R."/>
        </authorList>
    </citation>
    <scope>NUCLEOTIDE SEQUENCE [LARGE SCALE GENOMIC DNA]</scope>
    <source>
        <strain evidence="6 7">DSM 45626</strain>
    </source>
</reference>
<name>A0A1C4V1X6_9ACTN</name>
<evidence type="ECO:0000259" key="5">
    <source>
        <dbReference type="Pfam" id="PF13657"/>
    </source>
</evidence>
<evidence type="ECO:0000256" key="3">
    <source>
        <dbReference type="ARBA" id="ARBA00022777"/>
    </source>
</evidence>
<comment type="similarity">
    <text evidence="1">Belongs to the HipA Ser/Thr kinase family.</text>
</comment>
<dbReference type="PANTHER" id="PTHR37419">
    <property type="entry name" value="SERINE/THREONINE-PROTEIN KINASE TOXIN HIPA"/>
    <property type="match status" value="1"/>
</dbReference>
<evidence type="ECO:0000259" key="4">
    <source>
        <dbReference type="Pfam" id="PF07804"/>
    </source>
</evidence>
<dbReference type="Pfam" id="PF13657">
    <property type="entry name" value="Couple_hipA"/>
    <property type="match status" value="1"/>
</dbReference>
<dbReference type="Proteomes" id="UP000199375">
    <property type="component" value="Unassembled WGS sequence"/>
</dbReference>
<dbReference type="EMBL" id="FMCW01000006">
    <property type="protein sequence ID" value="SCE77795.1"/>
    <property type="molecule type" value="Genomic_DNA"/>
</dbReference>
<dbReference type="InterPro" id="IPR012893">
    <property type="entry name" value="HipA-like_C"/>
</dbReference>
<dbReference type="InterPro" id="IPR017508">
    <property type="entry name" value="HipA_N1"/>
</dbReference>
<gene>
    <name evidence="6" type="ORF">GA0070558_10679</name>
</gene>
<dbReference type="InterPro" id="IPR052028">
    <property type="entry name" value="HipA_Ser/Thr_kinase"/>
</dbReference>
<evidence type="ECO:0000313" key="7">
    <source>
        <dbReference type="Proteomes" id="UP000199375"/>
    </source>
</evidence>
<feature type="domain" description="HipA N-terminal subdomain 1" evidence="5">
    <location>
        <begin position="8"/>
        <end position="105"/>
    </location>
</feature>
<proteinExistence type="inferred from homology"/>